<dbReference type="InterPro" id="IPR042007">
    <property type="entry name" value="Sortase_A"/>
</dbReference>
<evidence type="ECO:0000313" key="9">
    <source>
        <dbReference type="Proteomes" id="UP000256718"/>
    </source>
</evidence>
<dbReference type="GO" id="GO:0008234">
    <property type="term" value="F:cysteine-type peptidase activity"/>
    <property type="evidence" value="ECO:0007669"/>
    <property type="project" value="UniProtKB-KW"/>
</dbReference>
<keyword evidence="1" id="KW-0645">Protease</keyword>
<evidence type="ECO:0000256" key="1">
    <source>
        <dbReference type="ARBA" id="ARBA00022670"/>
    </source>
</evidence>
<evidence type="ECO:0000256" key="2">
    <source>
        <dbReference type="ARBA" id="ARBA00022801"/>
    </source>
</evidence>
<dbReference type="InterPro" id="IPR023365">
    <property type="entry name" value="Sortase_dom-sf"/>
</dbReference>
<dbReference type="CDD" id="cd06165">
    <property type="entry name" value="Sortase_A"/>
    <property type="match status" value="1"/>
</dbReference>
<dbReference type="InterPro" id="IPR005754">
    <property type="entry name" value="Sortase"/>
</dbReference>
<dbReference type="NCBIfam" id="TIGR01076">
    <property type="entry name" value="sortase_fam"/>
    <property type="match status" value="1"/>
</dbReference>
<dbReference type="Proteomes" id="UP000268870">
    <property type="component" value="Chromosome"/>
</dbReference>
<reference evidence="6 9" key="2">
    <citation type="journal article" date="2018" name="Emerg. Microbes Infect.">
        <title>Phenotypic and molecular analysis of nontypeable Group B streptococci: identification of cps2a and hybrid cps2a/cps5 Group B streptococcal capsule gene clusters.</title>
        <authorList>
            <person name="Alhhazmi A."/>
            <person name="Tyrrell G.J."/>
        </authorList>
    </citation>
    <scope>NUCLEOTIDE SEQUENCE [LARGE SCALE GENOMIC DNA]</scope>
    <source>
        <strain evidence="6 9">PLGBS17</strain>
    </source>
</reference>
<evidence type="ECO:0000313" key="5">
    <source>
        <dbReference type="EMBL" id="KLJ28144.1"/>
    </source>
</evidence>
<keyword evidence="3" id="KW-0788">Thiol protease</keyword>
<gene>
    <name evidence="6" type="ORF">C4618_06055</name>
    <name evidence="7" type="ORF">NCTC8184_01613</name>
    <name evidence="5" type="ORF">WA45_07670</name>
</gene>
<dbReference type="Pfam" id="PF04203">
    <property type="entry name" value="Sortase"/>
    <property type="match status" value="1"/>
</dbReference>
<evidence type="ECO:0000313" key="7">
    <source>
        <dbReference type="EMBL" id="VED65557.1"/>
    </source>
</evidence>
<evidence type="ECO:0000313" key="10">
    <source>
        <dbReference type="Proteomes" id="UP000268870"/>
    </source>
</evidence>
<dbReference type="Proteomes" id="UP000256718">
    <property type="component" value="Unassembled WGS sequence"/>
</dbReference>
<dbReference type="GeneID" id="66885883"/>
<proteinExistence type="predicted"/>
<dbReference type="EMBL" id="QHGZ01000154">
    <property type="protein sequence ID" value="RDY81430.1"/>
    <property type="molecule type" value="Genomic_DNA"/>
</dbReference>
<dbReference type="KEGG" id="sagg:EN73_05100"/>
<organism evidence="6 9">
    <name type="scientific">Streptococcus agalactiae</name>
    <dbReference type="NCBI Taxonomy" id="1311"/>
    <lineage>
        <taxon>Bacteria</taxon>
        <taxon>Bacillati</taxon>
        <taxon>Bacillota</taxon>
        <taxon>Bacilli</taxon>
        <taxon>Lactobacillales</taxon>
        <taxon>Streptococcaceae</taxon>
        <taxon>Streptococcus</taxon>
    </lineage>
</organism>
<dbReference type="OMA" id="GHYMTAK"/>
<name>A0A0H1I052_STRAG</name>
<dbReference type="RefSeq" id="WP_001244681.1">
    <property type="nucleotide sequence ID" value="NZ_AP018935.1"/>
</dbReference>
<dbReference type="EMBL" id="LCVB01000032">
    <property type="protein sequence ID" value="KLJ28144.1"/>
    <property type="molecule type" value="Genomic_DNA"/>
</dbReference>
<feature type="active site" description="Proton donor/acceptor" evidence="4">
    <location>
        <position position="140"/>
    </location>
</feature>
<dbReference type="EMBL" id="LR134265">
    <property type="protein sequence ID" value="VED65557.1"/>
    <property type="molecule type" value="Genomic_DNA"/>
</dbReference>
<dbReference type="Proteomes" id="UP000035174">
    <property type="component" value="Unassembled WGS sequence"/>
</dbReference>
<reference evidence="5 8" key="1">
    <citation type="journal article" date="2015" name="PLoS ONE">
        <title>Genomic analysis reveals the molecular basis for capsule loss in the group B streptococcus population.</title>
        <authorList>
            <consortium name="DEVANI Consortium"/>
            <person name="Rosini R."/>
            <person name="Campisi E."/>
            <person name="De Chiara M."/>
            <person name="Tettelin H."/>
            <person name="Rinaudo D."/>
            <person name="Toniolo C."/>
            <person name="Metruccio M."/>
            <person name="Guidotti S."/>
            <person name="Sorensen U.B."/>
            <person name="Kilian M."/>
            <person name="Ramirez M."/>
            <person name="Janulczyk R."/>
            <person name="Donati C."/>
            <person name="Grandi G."/>
            <person name="Margarit I."/>
        </authorList>
    </citation>
    <scope>NUCLEOTIDE SEQUENCE [LARGE SCALE GENOMIC DNA]</scope>
    <source>
        <strain evidence="5 8">ES-PW-063</strain>
    </source>
</reference>
<reference evidence="7 10" key="3">
    <citation type="submission" date="2018-12" db="EMBL/GenBank/DDBJ databases">
        <authorList>
            <consortium name="Pathogen Informatics"/>
        </authorList>
    </citation>
    <scope>NUCLEOTIDE SEQUENCE [LARGE SCALE GENOMIC DNA]</scope>
    <source>
        <strain evidence="7 10">NCTC8184</strain>
    </source>
</reference>
<evidence type="ECO:0000313" key="8">
    <source>
        <dbReference type="Proteomes" id="UP000035174"/>
    </source>
</evidence>
<keyword evidence="2" id="KW-0378">Hydrolase</keyword>
<evidence type="ECO:0000313" key="6">
    <source>
        <dbReference type="EMBL" id="RDY81430.1"/>
    </source>
</evidence>
<evidence type="ECO:0000256" key="4">
    <source>
        <dbReference type="PIRSR" id="PIRSR605754-1"/>
    </source>
</evidence>
<sequence length="247" mass="27447">MRNKKKSHGFFNFVRWLLVVLLIIVGLALVFNKPIRNAFIAHQSNHYQISRVSKKTIEKNKKSKTSYDFSSVKSISTESILSAQTKSHNLPVIGGIAIPDVEINLPIFKGLGNTELSYGAGTMKENQIMGGPNNYALASHHVFGLTGSSKMLFSPLEHAKKGMKVYLTDKSKVYTYTITEISKVTPEHVEVIDDTPGKSQLTLVTCTDPEATERIIVHAELEKTGEFSTADESILKAFSKKYNQINL</sequence>
<evidence type="ECO:0000256" key="3">
    <source>
        <dbReference type="ARBA" id="ARBA00022807"/>
    </source>
</evidence>
<dbReference type="AlphaFoldDB" id="A0A0H1I052"/>
<accession>A0A0H1I052</accession>
<dbReference type="SMR" id="A0A0H1I052"/>
<dbReference type="Gene3D" id="2.40.260.10">
    <property type="entry name" value="Sortase"/>
    <property type="match status" value="1"/>
</dbReference>
<feature type="active site" description="Acyl-thioester intermediate" evidence="4">
    <location>
        <position position="206"/>
    </location>
</feature>
<dbReference type="GO" id="GO:0006508">
    <property type="term" value="P:proteolysis"/>
    <property type="evidence" value="ECO:0007669"/>
    <property type="project" value="UniProtKB-KW"/>
</dbReference>
<protein>
    <submittedName>
        <fullName evidence="5 6">Sortase</fullName>
    </submittedName>
    <submittedName>
        <fullName evidence="7">Sortase A, LPXTG specific</fullName>
    </submittedName>
</protein>
<dbReference type="SUPFAM" id="SSF63817">
    <property type="entry name" value="Sortase"/>
    <property type="match status" value="1"/>
</dbReference>